<organism evidence="2 3">
    <name type="scientific">Mariniblastus fucicola</name>
    <dbReference type="NCBI Taxonomy" id="980251"/>
    <lineage>
        <taxon>Bacteria</taxon>
        <taxon>Pseudomonadati</taxon>
        <taxon>Planctomycetota</taxon>
        <taxon>Planctomycetia</taxon>
        <taxon>Pirellulales</taxon>
        <taxon>Pirellulaceae</taxon>
        <taxon>Mariniblastus</taxon>
    </lineage>
</organism>
<accession>A0A5B9PPN3</accession>
<feature type="signal peptide" evidence="1">
    <location>
        <begin position="1"/>
        <end position="24"/>
    </location>
</feature>
<feature type="chain" id="PRO_5023006294" description="Secreted protein" evidence="1">
    <location>
        <begin position="25"/>
        <end position="326"/>
    </location>
</feature>
<sequence length="326" mass="36305" precursor="true">MFSANRTQIAVTLCCLLTTTVCSAQDKSIEFDVPAVVGAREILPSPFEETKIIEVILPVSTAIAPKLRGNVNEFRFDVSWNQGVYPIFDYGPRTQTATAIKGLLTVEKNESQSFGIDSSLTGTPVDLASINLSSDLGSSNSERKSYQEIPQHDVLVASGTIDRGTGAFFRFHPSKTQTLEGSHDLILAFRVPKEWRNGMLKVECRGIGKRKVIGLWSEPFEVSRSFVAPLYLESNSTSHDLAIGYARAEQEFRKSWQVFEKELRDIRNYIPPRVPLCRQPAIQEMPHLLIQSGDDKHLSHFEGYLTDEVAIAAGKFVQARNSLKAN</sequence>
<proteinExistence type="predicted"/>
<evidence type="ECO:0000256" key="1">
    <source>
        <dbReference type="SAM" id="SignalP"/>
    </source>
</evidence>
<keyword evidence="3" id="KW-1185">Reference proteome</keyword>
<dbReference type="EMBL" id="CP042912">
    <property type="protein sequence ID" value="QEG24233.1"/>
    <property type="molecule type" value="Genomic_DNA"/>
</dbReference>
<dbReference type="AlphaFoldDB" id="A0A5B9PPN3"/>
<dbReference type="RefSeq" id="WP_075083514.1">
    <property type="nucleotide sequence ID" value="NZ_CP042912.1"/>
</dbReference>
<dbReference type="Proteomes" id="UP000322214">
    <property type="component" value="Chromosome"/>
</dbReference>
<gene>
    <name evidence="2" type="ORF">MFFC18_41500</name>
</gene>
<dbReference type="KEGG" id="mff:MFFC18_41500"/>
<keyword evidence="1" id="KW-0732">Signal</keyword>
<dbReference type="OrthoDB" id="252570at2"/>
<name>A0A5B9PPN3_9BACT</name>
<evidence type="ECO:0008006" key="4">
    <source>
        <dbReference type="Google" id="ProtNLM"/>
    </source>
</evidence>
<protein>
    <recommendedName>
        <fullName evidence="4">Secreted protein</fullName>
    </recommendedName>
</protein>
<reference evidence="2 3" key="1">
    <citation type="submission" date="2019-08" db="EMBL/GenBank/DDBJ databases">
        <title>Deep-cultivation of Planctomycetes and their phenomic and genomic characterization uncovers novel biology.</title>
        <authorList>
            <person name="Wiegand S."/>
            <person name="Jogler M."/>
            <person name="Boedeker C."/>
            <person name="Pinto D."/>
            <person name="Vollmers J."/>
            <person name="Rivas-Marin E."/>
            <person name="Kohn T."/>
            <person name="Peeters S.H."/>
            <person name="Heuer A."/>
            <person name="Rast P."/>
            <person name="Oberbeckmann S."/>
            <person name="Bunk B."/>
            <person name="Jeske O."/>
            <person name="Meyerdierks A."/>
            <person name="Storesund J.E."/>
            <person name="Kallscheuer N."/>
            <person name="Luecker S."/>
            <person name="Lage O.M."/>
            <person name="Pohl T."/>
            <person name="Merkel B.J."/>
            <person name="Hornburger P."/>
            <person name="Mueller R.-W."/>
            <person name="Bruemmer F."/>
            <person name="Labrenz M."/>
            <person name="Spormann A.M."/>
            <person name="Op den Camp H."/>
            <person name="Overmann J."/>
            <person name="Amann R."/>
            <person name="Jetten M.S.M."/>
            <person name="Mascher T."/>
            <person name="Medema M.H."/>
            <person name="Devos D.P."/>
            <person name="Kaster A.-K."/>
            <person name="Ovreas L."/>
            <person name="Rohde M."/>
            <person name="Galperin M.Y."/>
            <person name="Jogler C."/>
        </authorList>
    </citation>
    <scope>NUCLEOTIDE SEQUENCE [LARGE SCALE GENOMIC DNA]</scope>
    <source>
        <strain evidence="2 3">FC18</strain>
    </source>
</reference>
<evidence type="ECO:0000313" key="2">
    <source>
        <dbReference type="EMBL" id="QEG24233.1"/>
    </source>
</evidence>
<evidence type="ECO:0000313" key="3">
    <source>
        <dbReference type="Proteomes" id="UP000322214"/>
    </source>
</evidence>